<protein>
    <recommendedName>
        <fullName evidence="4">Transglycosylase SLT domain-containing protein</fullName>
    </recommendedName>
</protein>
<feature type="transmembrane region" description="Helical" evidence="1">
    <location>
        <begin position="78"/>
        <end position="99"/>
    </location>
</feature>
<sequence>MKDCHITGFDLTNNPYNQFVMKIFIRFFFSIVFSLVVLPSHAGNTSENVSLPDSDDEWKPVIEALIKVESNGNSNATYGASVGVLQITPVLVAECNNILRRRKLKRRYKLSDRFSRQKSIEMFLLIQSWFNPMHDIEQAIRSWNGGMHYSMERTQRYFDKVMSLLKGTR</sequence>
<name>F8N6S9_9BACT</name>
<dbReference type="AlphaFoldDB" id="F8N6S9"/>
<keyword evidence="1" id="KW-0472">Membrane</keyword>
<reference evidence="3" key="1">
    <citation type="journal article" date="2011" name="Stand. Genomic Sci.">
        <title>Non-contiguous finished genome sequence of the opportunistic oral pathogen Prevotella multisaccharivorax type strain (PPPA20).</title>
        <authorList>
            <person name="Pati A."/>
            <person name="Gronow S."/>
            <person name="Lu M."/>
            <person name="Lapidus A."/>
            <person name="Nolan M."/>
            <person name="Lucas S."/>
            <person name="Hammon N."/>
            <person name="Deshpande S."/>
            <person name="Cheng J.F."/>
            <person name="Tapia R."/>
            <person name="Han C."/>
            <person name="Goodwin L."/>
            <person name="Pitluck S."/>
            <person name="Liolios K."/>
            <person name="Pagani I."/>
            <person name="Mavromatis K."/>
            <person name="Mikhailova N."/>
            <person name="Huntemann M."/>
            <person name="Chen A."/>
            <person name="Palaniappan K."/>
            <person name="Land M."/>
            <person name="Hauser L."/>
            <person name="Detter J.C."/>
            <person name="Brambilla E.M."/>
            <person name="Rohde M."/>
            <person name="Goker M."/>
            <person name="Woyke T."/>
            <person name="Bristow J."/>
            <person name="Eisen J.A."/>
            <person name="Markowitz V."/>
            <person name="Hugenholtz P."/>
            <person name="Kyrpides N.C."/>
            <person name="Klenk H.P."/>
            <person name="Ivanova N."/>
        </authorList>
    </citation>
    <scope>NUCLEOTIDE SEQUENCE [LARGE SCALE GENOMIC DNA]</scope>
    <source>
        <strain evidence="3">DSM 17128</strain>
    </source>
</reference>
<evidence type="ECO:0000313" key="3">
    <source>
        <dbReference type="Proteomes" id="UP000002772"/>
    </source>
</evidence>
<dbReference type="HOGENOM" id="CLU_127093_0_0_10"/>
<accession>F8N6S9</accession>
<proteinExistence type="predicted"/>
<keyword evidence="1" id="KW-1133">Transmembrane helix</keyword>
<dbReference type="eggNOG" id="COG0741">
    <property type="taxonomic scope" value="Bacteria"/>
</dbReference>
<dbReference type="Gene3D" id="1.10.530.10">
    <property type="match status" value="1"/>
</dbReference>
<feature type="transmembrane region" description="Helical" evidence="1">
    <location>
        <begin position="23"/>
        <end position="42"/>
    </location>
</feature>
<evidence type="ECO:0000256" key="1">
    <source>
        <dbReference type="SAM" id="Phobius"/>
    </source>
</evidence>
<keyword evidence="1" id="KW-0812">Transmembrane</keyword>
<dbReference type="InterPro" id="IPR023346">
    <property type="entry name" value="Lysozyme-like_dom_sf"/>
</dbReference>
<evidence type="ECO:0000313" key="2">
    <source>
        <dbReference type="EMBL" id="EGN57314.1"/>
    </source>
</evidence>
<evidence type="ECO:0008006" key="4">
    <source>
        <dbReference type="Google" id="ProtNLM"/>
    </source>
</evidence>
<dbReference type="EMBL" id="GL945017">
    <property type="protein sequence ID" value="EGN57314.1"/>
    <property type="molecule type" value="Genomic_DNA"/>
</dbReference>
<organism evidence="2 3">
    <name type="scientific">Hallella multisaccharivorax DSM 17128</name>
    <dbReference type="NCBI Taxonomy" id="688246"/>
    <lineage>
        <taxon>Bacteria</taxon>
        <taxon>Pseudomonadati</taxon>
        <taxon>Bacteroidota</taxon>
        <taxon>Bacteroidia</taxon>
        <taxon>Bacteroidales</taxon>
        <taxon>Prevotellaceae</taxon>
        <taxon>Hallella</taxon>
    </lineage>
</organism>
<keyword evidence="3" id="KW-1185">Reference proteome</keyword>
<dbReference type="Proteomes" id="UP000002772">
    <property type="component" value="Unassembled WGS sequence"/>
</dbReference>
<dbReference type="SUPFAM" id="SSF53955">
    <property type="entry name" value="Lysozyme-like"/>
    <property type="match status" value="1"/>
</dbReference>
<gene>
    <name evidence="2" type="ORF">Premu_1911</name>
</gene>